<dbReference type="AlphaFoldDB" id="A0AAE1CWE4"/>
<evidence type="ECO:0000313" key="1">
    <source>
        <dbReference type="EMBL" id="KAK3739622.1"/>
    </source>
</evidence>
<keyword evidence="2" id="KW-1185">Reference proteome</keyword>
<dbReference type="Proteomes" id="UP001283361">
    <property type="component" value="Unassembled WGS sequence"/>
</dbReference>
<organism evidence="1 2">
    <name type="scientific">Elysia crispata</name>
    <name type="common">lettuce slug</name>
    <dbReference type="NCBI Taxonomy" id="231223"/>
    <lineage>
        <taxon>Eukaryota</taxon>
        <taxon>Metazoa</taxon>
        <taxon>Spiralia</taxon>
        <taxon>Lophotrochozoa</taxon>
        <taxon>Mollusca</taxon>
        <taxon>Gastropoda</taxon>
        <taxon>Heterobranchia</taxon>
        <taxon>Euthyneura</taxon>
        <taxon>Panpulmonata</taxon>
        <taxon>Sacoglossa</taxon>
        <taxon>Placobranchoidea</taxon>
        <taxon>Plakobranchidae</taxon>
        <taxon>Elysia</taxon>
    </lineage>
</organism>
<gene>
    <name evidence="1" type="ORF">RRG08_008230</name>
</gene>
<proteinExistence type="predicted"/>
<sequence length="162" mass="18301">MCFGLTYRPSLTMSAPLVTIARDCCHPGPSQDVPFVEVTAWLDSWRPSAGERPQTAHRDGNDCRPGKVFVRSLVYIDRVMAERSQWPQPLKFRGTEKRSTVNSAEVAFGASTSPARVQERRMRRVPSVCVSQEATPRELYVKTVIFVLSNELHCHPVTKTRQ</sequence>
<protein>
    <submittedName>
        <fullName evidence="1">Uncharacterized protein</fullName>
    </submittedName>
</protein>
<accession>A0AAE1CWE4</accession>
<reference evidence="1" key="1">
    <citation type="journal article" date="2023" name="G3 (Bethesda)">
        <title>A reference genome for the long-term kleptoplast-retaining sea slug Elysia crispata morphotype clarki.</title>
        <authorList>
            <person name="Eastman K.E."/>
            <person name="Pendleton A.L."/>
            <person name="Shaikh M.A."/>
            <person name="Suttiyut T."/>
            <person name="Ogas R."/>
            <person name="Tomko P."/>
            <person name="Gavelis G."/>
            <person name="Widhalm J.R."/>
            <person name="Wisecaver J.H."/>
        </authorList>
    </citation>
    <scope>NUCLEOTIDE SEQUENCE</scope>
    <source>
        <strain evidence="1">ECLA1</strain>
    </source>
</reference>
<name>A0AAE1CWE4_9GAST</name>
<evidence type="ECO:0000313" key="2">
    <source>
        <dbReference type="Proteomes" id="UP001283361"/>
    </source>
</evidence>
<comment type="caution">
    <text evidence="1">The sequence shown here is derived from an EMBL/GenBank/DDBJ whole genome shotgun (WGS) entry which is preliminary data.</text>
</comment>
<dbReference type="EMBL" id="JAWDGP010006510">
    <property type="protein sequence ID" value="KAK3739622.1"/>
    <property type="molecule type" value="Genomic_DNA"/>
</dbReference>